<evidence type="ECO:0000256" key="2">
    <source>
        <dbReference type="ARBA" id="ARBA00022664"/>
    </source>
</evidence>
<feature type="domain" description="RSE1/DDB1/CPSF1 C-terminal" evidence="5">
    <location>
        <begin position="850"/>
        <end position="1191"/>
    </location>
</feature>
<dbReference type="Pfam" id="PF23726">
    <property type="entry name" value="Beta-prop_RSE1_2nd"/>
    <property type="match status" value="1"/>
</dbReference>
<keyword evidence="4" id="KW-0175">Coiled coil</keyword>
<dbReference type="GeneID" id="90038903"/>
<reference evidence="8 9" key="1">
    <citation type="submission" date="2024-03" db="EMBL/GenBank/DDBJ databases">
        <title>Genome-scale model development and genomic sequencing of the oleaginous clade Lipomyces.</title>
        <authorList>
            <consortium name="Lawrence Berkeley National Laboratory"/>
            <person name="Czajka J.J."/>
            <person name="Han Y."/>
            <person name="Kim J."/>
            <person name="Mondo S.J."/>
            <person name="Hofstad B.A."/>
            <person name="Robles A."/>
            <person name="Haridas S."/>
            <person name="Riley R."/>
            <person name="LaButti K."/>
            <person name="Pangilinan J."/>
            <person name="Andreopoulos W."/>
            <person name="Lipzen A."/>
            <person name="Yan J."/>
            <person name="Wang M."/>
            <person name="Ng V."/>
            <person name="Grigoriev I.V."/>
            <person name="Spatafora J.W."/>
            <person name="Magnuson J.K."/>
            <person name="Baker S.E."/>
            <person name="Pomraning K.R."/>
        </authorList>
    </citation>
    <scope>NUCLEOTIDE SEQUENCE [LARGE SCALE GENOMIC DNA]</scope>
    <source>
        <strain evidence="8 9">Phaff 52-87</strain>
    </source>
</reference>
<dbReference type="InterPro" id="IPR058543">
    <property type="entry name" value="Beta-prop_RSE1/DDB1/CPSF1_2nd"/>
</dbReference>
<dbReference type="PANTHER" id="PTHR10644">
    <property type="entry name" value="DNA REPAIR/RNA PROCESSING CPSF FAMILY"/>
    <property type="match status" value="1"/>
</dbReference>
<organism evidence="8 9">
    <name type="scientific">Myxozyma melibiosi</name>
    <dbReference type="NCBI Taxonomy" id="54550"/>
    <lineage>
        <taxon>Eukaryota</taxon>
        <taxon>Fungi</taxon>
        <taxon>Dikarya</taxon>
        <taxon>Ascomycota</taxon>
        <taxon>Saccharomycotina</taxon>
        <taxon>Lipomycetes</taxon>
        <taxon>Lipomycetales</taxon>
        <taxon>Lipomycetaceae</taxon>
        <taxon>Myxozyma</taxon>
    </lineage>
</organism>
<dbReference type="InterPro" id="IPR015943">
    <property type="entry name" value="WD40/YVTN_repeat-like_dom_sf"/>
</dbReference>
<feature type="coiled-coil region" evidence="4">
    <location>
        <begin position="883"/>
        <end position="910"/>
    </location>
</feature>
<dbReference type="Pfam" id="PF10433">
    <property type="entry name" value="Beta-prop_RSE1_1st"/>
    <property type="match status" value="1"/>
</dbReference>
<keyword evidence="9" id="KW-1185">Reference proteome</keyword>
<gene>
    <name evidence="8" type="ORF">BZA70DRAFT_283168</name>
</gene>
<dbReference type="SUPFAM" id="SSF50978">
    <property type="entry name" value="WD40 repeat-like"/>
    <property type="match status" value="1"/>
</dbReference>
<evidence type="ECO:0000259" key="5">
    <source>
        <dbReference type="Pfam" id="PF03178"/>
    </source>
</evidence>
<feature type="domain" description="RSE1/DDB1/CPSF1 second beta-propeller" evidence="7">
    <location>
        <begin position="450"/>
        <end position="772"/>
    </location>
</feature>
<dbReference type="Gene3D" id="2.130.10.10">
    <property type="entry name" value="YVTN repeat-like/Quinoprotein amine dehydrogenase"/>
    <property type="match status" value="3"/>
</dbReference>
<evidence type="ECO:0000313" key="8">
    <source>
        <dbReference type="EMBL" id="KAK7203682.1"/>
    </source>
</evidence>
<dbReference type="InterPro" id="IPR018846">
    <property type="entry name" value="Beta-prop_RSE1/DDB1/CPSF1_1st"/>
</dbReference>
<keyword evidence="3" id="KW-0539">Nucleus</keyword>
<evidence type="ECO:0000313" key="9">
    <source>
        <dbReference type="Proteomes" id="UP001498771"/>
    </source>
</evidence>
<accession>A0ABR1F1J5</accession>
<evidence type="ECO:0000259" key="7">
    <source>
        <dbReference type="Pfam" id="PF23726"/>
    </source>
</evidence>
<evidence type="ECO:0000256" key="1">
    <source>
        <dbReference type="ARBA" id="ARBA00004123"/>
    </source>
</evidence>
<evidence type="ECO:0000259" key="6">
    <source>
        <dbReference type="Pfam" id="PF10433"/>
    </source>
</evidence>
<dbReference type="EMBL" id="JBBJBU010000011">
    <property type="protein sequence ID" value="KAK7203682.1"/>
    <property type="molecule type" value="Genomic_DNA"/>
</dbReference>
<keyword evidence="2" id="KW-0507">mRNA processing</keyword>
<feature type="domain" description="RSE1/DDB1/CPSF1 first beta-propeller" evidence="6">
    <location>
        <begin position="16"/>
        <end position="402"/>
    </location>
</feature>
<evidence type="ECO:0000256" key="4">
    <source>
        <dbReference type="SAM" id="Coils"/>
    </source>
</evidence>
<comment type="caution">
    <text evidence="8">The sequence shown here is derived from an EMBL/GenBank/DDBJ whole genome shotgun (WGS) entry which is preliminary data.</text>
</comment>
<feature type="coiled-coil region" evidence="4">
    <location>
        <begin position="1195"/>
        <end position="1222"/>
    </location>
</feature>
<proteinExistence type="predicted"/>
<dbReference type="InterPro" id="IPR050358">
    <property type="entry name" value="RSE1/DDB1/CFT1"/>
</dbReference>
<dbReference type="RefSeq" id="XP_064766715.1">
    <property type="nucleotide sequence ID" value="XM_064913391.1"/>
</dbReference>
<dbReference type="InterPro" id="IPR004871">
    <property type="entry name" value="RSE1/DDB1/CPSF1_C"/>
</dbReference>
<name>A0ABR1F1J5_9ASCO</name>
<sequence>MSMYLYALTLVPPSAVTASIIGQFSGQRSQEIIIAEGSNLHLYKPDANAGKLVPLVSYNLFGVVRTIVPFRVAGASKDYVIVGSDSGRIAILEYKPDQSRFVKVHLETFGKTGVRRVVPGEYLAVDPKGRATMIASVEKNKLVYILNRDSQANITISSPLEAHKPRCLLYDLIGLDVGYDNPIFAALEIDYSECDLDSTGKAYTEVQKMLTYYELDLGLNHVVRIWSDVVDRNSSFLLPVPGGADGPSGVLVCTEGFLVYRHMNKRIHKVPIPRRRTPFDDPSRKRIIVCGVVHKMKSAFFFLLQSDEGDLFKVTIDYNVQGVQNIKIKYFDTVPVAKSLNILKSGFLFVSAEGGSHMFYQFEKLGDDDDETEFSSADYTKGEISDYPTAFFHPRPLDNLVLVDIIDSLSPLVNSEVANLTGEDAPQIYALAGQGARSSFRTIRHGLEVTEIVASELPGEPIAVWTTRLTATDEYDAYIVLSFTNATLILSIGETVEEVTDSGFLSSTPTLAVQQLGEDSLVQVHPKGIRHISADKEVNEWEAPLHTVIVAAATNSRQVAVALSTTEIVYFELDDEGQLNEYQDRQQMGAAVTSISLGDVPEGKVRNSFLAVGCEDSTVRIISLDPENTLESMSVQALTAAPTALQIMVMPDSTFPEAQRLLDNSSTLYLHIGLHNGVYLRAVLDSITGQLSDTQTQFLGPKPVKLFKVEMQGQPTVLALSSRSWLAYTQDVSFKVTPLVYEPLEYGSGFCSEQCAEGVVGIEGSNLRIFTMEKLTDNIKQDIIPLRYTPRQMTQNPYQPLYYVAESDNSTLSPSSKEKLLATSSKKQQQDFEELPAEDFGNARYTGKWASCIEVVDPIGQEITSKIELEDDEAAFSIVVCSFSEYQKRRREEEDEEEEEEEKEEGKELDVYVVVGTAKNVSLIPKNCSAGYLRVYKASEDGRSLEFIHATEVEQPPICMTEFQGRLLVGIGATLRAYDMGMKRLLRKAEYRNRALNAIVTINVSHNRVIIGDSQQSVTYLVYRHQEHKFLPFVDDTIARHTTCATMLDYATVVGGDKFGNLWVVRCPEKVSWDADEDNGAQLMTARPFLNGAPDRLELVAHYFVGDIPTSVHKTQLVSGGREVVLYTGIQGTIGIIAPFASREDVEFFQQLEGQMRTENPPLAGRDHLIYRGVYVPVKGTIDGDLCEQYFTLPIEKKRSIASELERSVREVERKISGMRARYAF</sequence>
<dbReference type="Proteomes" id="UP001498771">
    <property type="component" value="Unassembled WGS sequence"/>
</dbReference>
<dbReference type="InterPro" id="IPR036322">
    <property type="entry name" value="WD40_repeat_dom_sf"/>
</dbReference>
<protein>
    <submittedName>
        <fullName evidence="8">CPSF A subunit region-domain-containing protein</fullName>
    </submittedName>
</protein>
<comment type="subcellular location">
    <subcellularLocation>
        <location evidence="1">Nucleus</location>
    </subcellularLocation>
</comment>
<evidence type="ECO:0000256" key="3">
    <source>
        <dbReference type="ARBA" id="ARBA00023242"/>
    </source>
</evidence>
<dbReference type="Pfam" id="PF03178">
    <property type="entry name" value="CPSF_A"/>
    <property type="match status" value="1"/>
</dbReference>